<organism evidence="3 4">
    <name type="scientific">Streptacidiphilus fuscans</name>
    <dbReference type="NCBI Taxonomy" id="2789292"/>
    <lineage>
        <taxon>Bacteria</taxon>
        <taxon>Bacillati</taxon>
        <taxon>Actinomycetota</taxon>
        <taxon>Actinomycetes</taxon>
        <taxon>Kitasatosporales</taxon>
        <taxon>Streptomycetaceae</taxon>
        <taxon>Streptacidiphilus</taxon>
    </lineage>
</organism>
<dbReference type="InterPro" id="IPR057746">
    <property type="entry name" value="CpnT-like_N"/>
</dbReference>
<keyword evidence="4" id="KW-1185">Reference proteome</keyword>
<dbReference type="Gene3D" id="1.10.287.1060">
    <property type="entry name" value="ESAT-6-like"/>
    <property type="match status" value="1"/>
</dbReference>
<proteinExistence type="predicted"/>
<evidence type="ECO:0000313" key="4">
    <source>
        <dbReference type="Proteomes" id="UP000657385"/>
    </source>
</evidence>
<dbReference type="EMBL" id="JADPRT010000002">
    <property type="protein sequence ID" value="MBF9067319.1"/>
    <property type="molecule type" value="Genomic_DNA"/>
</dbReference>
<sequence>MGLDINAAIAGKVAQVLSLLDLPWPGGDPAALRRLAGNWNAMAAELEQTAQHLDVQVGYVVGPHWSGAAAEAFQQHWSKQHDAMAKSAQSFRQVAKELEAYADQAESIIEAIVDIALQIAEFELAGALLTVFTAGISDAVSAAASGERALKIVQLIDKFIKMAEKAEKVITELIEDIRKLGMLPRIAMDALKNTVSNLGSTELGNVMSGHGLALKGSDLEGAALSGAGGAGLSGIAGALGGKIAKGAAEDGAGSKIGAFLQGDTGFSNVAMGGLTNAGGGAIADGVQHKGGRDIAADAVTNLVSGGAASDATANHKVDPLPSEGRHAAPGDPYTPIGFDLGANAESGWAGGGLENAVNQNPTLPQQGKNPDGAMQEVS</sequence>
<dbReference type="SUPFAM" id="SSF140453">
    <property type="entry name" value="EsxAB dimer-like"/>
    <property type="match status" value="1"/>
</dbReference>
<accession>A0A931AXP5</accession>
<feature type="compositionally biased region" description="Polar residues" evidence="1">
    <location>
        <begin position="356"/>
        <end position="368"/>
    </location>
</feature>
<dbReference type="InterPro" id="IPR036689">
    <property type="entry name" value="ESAT-6-like_sf"/>
</dbReference>
<reference evidence="3" key="1">
    <citation type="submission" date="2020-11" db="EMBL/GenBank/DDBJ databases">
        <title>Isolation and identification of active actinomycetes.</title>
        <authorList>
            <person name="Yu B."/>
        </authorList>
    </citation>
    <scope>NUCLEOTIDE SEQUENCE</scope>
    <source>
        <strain evidence="3">NEAU-YB345</strain>
    </source>
</reference>
<feature type="domain" description="Outer membrane channel protein CpnT-like N-terminal" evidence="2">
    <location>
        <begin position="20"/>
        <end position="132"/>
    </location>
</feature>
<comment type="caution">
    <text evidence="3">The sequence shown here is derived from an EMBL/GenBank/DDBJ whole genome shotgun (WGS) entry which is preliminary data.</text>
</comment>
<dbReference type="RefSeq" id="WP_196192523.1">
    <property type="nucleotide sequence ID" value="NZ_JADPRT010000002.1"/>
</dbReference>
<dbReference type="AlphaFoldDB" id="A0A931AXP5"/>
<evidence type="ECO:0000313" key="3">
    <source>
        <dbReference type="EMBL" id="MBF9067319.1"/>
    </source>
</evidence>
<gene>
    <name evidence="3" type="ORF">I2501_04595</name>
</gene>
<evidence type="ECO:0000259" key="2">
    <source>
        <dbReference type="Pfam" id="PF25547"/>
    </source>
</evidence>
<name>A0A931AXP5_9ACTN</name>
<feature type="region of interest" description="Disordered" evidence="1">
    <location>
        <begin position="308"/>
        <end position="378"/>
    </location>
</feature>
<dbReference type="Pfam" id="PF25547">
    <property type="entry name" value="WXG100_2"/>
    <property type="match status" value="1"/>
</dbReference>
<evidence type="ECO:0000256" key="1">
    <source>
        <dbReference type="SAM" id="MobiDB-lite"/>
    </source>
</evidence>
<dbReference type="Proteomes" id="UP000657385">
    <property type="component" value="Unassembled WGS sequence"/>
</dbReference>
<feature type="compositionally biased region" description="Basic and acidic residues" evidence="1">
    <location>
        <begin position="313"/>
        <end position="328"/>
    </location>
</feature>
<protein>
    <submittedName>
        <fullName evidence="3">WXG100 family type VII secretion target</fullName>
    </submittedName>
</protein>